<proteinExistence type="predicted"/>
<gene>
    <name evidence="1" type="ORF">Q0812_10250</name>
</gene>
<dbReference type="EMBL" id="JAUKTR010000004">
    <property type="protein sequence ID" value="MDO1559806.1"/>
    <property type="molecule type" value="Genomic_DNA"/>
</dbReference>
<organism evidence="1 2">
    <name type="scientific">Peiella sedimenti</name>
    <dbReference type="NCBI Taxonomy" id="3061083"/>
    <lineage>
        <taxon>Bacteria</taxon>
        <taxon>Pseudomonadati</taxon>
        <taxon>Pseudomonadota</taxon>
        <taxon>Alphaproteobacteria</taxon>
        <taxon>Caulobacterales</taxon>
        <taxon>Caulobacteraceae</taxon>
        <taxon>Peiella</taxon>
    </lineage>
</organism>
<name>A0ABT8SMU7_9CAUL</name>
<accession>A0ABT8SMU7</accession>
<protein>
    <submittedName>
        <fullName evidence="1">Uncharacterized protein</fullName>
    </submittedName>
</protein>
<dbReference type="RefSeq" id="WP_302110238.1">
    <property type="nucleotide sequence ID" value="NZ_JAUKTR010000004.1"/>
</dbReference>
<reference evidence="1" key="1">
    <citation type="submission" date="2023-07" db="EMBL/GenBank/DDBJ databases">
        <title>Brevundimonas soil sp. nov., isolated from the soil of chemical plant.</title>
        <authorList>
            <person name="Wu N."/>
        </authorList>
    </citation>
    <scope>NUCLEOTIDE SEQUENCE</scope>
    <source>
        <strain evidence="1">XZ-24</strain>
    </source>
</reference>
<dbReference type="Proteomes" id="UP001169063">
    <property type="component" value="Unassembled WGS sequence"/>
</dbReference>
<evidence type="ECO:0000313" key="2">
    <source>
        <dbReference type="Proteomes" id="UP001169063"/>
    </source>
</evidence>
<evidence type="ECO:0000313" key="1">
    <source>
        <dbReference type="EMBL" id="MDO1559806.1"/>
    </source>
</evidence>
<comment type="caution">
    <text evidence="1">The sequence shown here is derived from an EMBL/GenBank/DDBJ whole genome shotgun (WGS) entry which is preliminary data.</text>
</comment>
<keyword evidence="2" id="KW-1185">Reference proteome</keyword>
<sequence>MRKVIDGKIYDTETAIKFRWETMDRLKDILGRTPPEFLHINGHPTLYRTPNGNWFLAADRWNTIYKLTPDEALAILSATAPAEVCELYFDLEEA</sequence>